<protein>
    <submittedName>
        <fullName evidence="1">Uncharacterized protein</fullName>
    </submittedName>
</protein>
<dbReference type="RefSeq" id="WP_014695917.1">
    <property type="nucleotide sequence ID" value="NC_017808.1"/>
</dbReference>
<dbReference type="Proteomes" id="UP000005212">
    <property type="component" value="Chromosome"/>
</dbReference>
<accession>I0FBD0</accession>
<organism evidence="1 2">
    <name type="scientific">Borrelia crocidurae (strain Achema)</name>
    <dbReference type="NCBI Taxonomy" id="1155096"/>
    <lineage>
        <taxon>Bacteria</taxon>
        <taxon>Pseudomonadati</taxon>
        <taxon>Spirochaetota</taxon>
        <taxon>Spirochaetia</taxon>
        <taxon>Spirochaetales</taxon>
        <taxon>Borreliaceae</taxon>
        <taxon>Borrelia</taxon>
    </lineage>
</organism>
<reference evidence="1 2" key="1">
    <citation type="journal article" date="2012" name="J. Bacteriol.">
        <title>Complete Genome Sequence of Borrelia crocidurae.</title>
        <authorList>
            <person name="Elbir H."/>
            <person name="Gimenez G."/>
            <person name="Robert C."/>
            <person name="Bergstrom S."/>
            <person name="Cutler S."/>
            <person name="Raoult D."/>
            <person name="Drancourt M."/>
        </authorList>
    </citation>
    <scope>NUCLEOTIDE SEQUENCE [LARGE SCALE GENOMIC DNA]</scope>
    <source>
        <strain evidence="1 2">Achema</strain>
    </source>
</reference>
<evidence type="ECO:0000313" key="2">
    <source>
        <dbReference type="Proteomes" id="UP000005212"/>
    </source>
</evidence>
<dbReference type="EMBL" id="CP003426">
    <property type="protein sequence ID" value="AFI30786.1"/>
    <property type="molecule type" value="Genomic_DNA"/>
</dbReference>
<dbReference type="AlphaFoldDB" id="I0FBD0"/>
<dbReference type="KEGG" id="bcw:Q7M_7"/>
<dbReference type="HOGENOM" id="CLU_2951121_0_0_12"/>
<gene>
    <name evidence="1" type="ordered locus">Q7M_7</name>
</gene>
<evidence type="ECO:0000313" key="1">
    <source>
        <dbReference type="EMBL" id="AFI30786.1"/>
    </source>
</evidence>
<proteinExistence type="predicted"/>
<sequence>MMAASTKKYSLRDEEKVEVIENTLLIGILSLMERKGKAGKRKAEMLLPVIISVLRVMGN</sequence>
<reference evidence="2" key="2">
    <citation type="submission" date="2012-03" db="EMBL/GenBank/DDBJ databases">
        <title>Complete genome sequence of Borrelia crocidurae.</title>
        <authorList>
            <person name="Elbir H."/>
            <person name="Gimenez G."/>
            <person name="Robert C."/>
            <person name="Raoult D."/>
            <person name="Drancourt M."/>
        </authorList>
    </citation>
    <scope>NUCLEOTIDE SEQUENCE [LARGE SCALE GENOMIC DNA]</scope>
    <source>
        <strain evidence="2">Achema</strain>
    </source>
</reference>
<name>I0FBD0_BORCA</name>